<dbReference type="PANTHER" id="PTHR32282:SF33">
    <property type="entry name" value="PEPTIDOGLYCAN GLYCOSYLTRANSFERASE"/>
    <property type="match status" value="1"/>
</dbReference>
<dbReference type="GO" id="GO:0030288">
    <property type="term" value="C:outer membrane-bounded periplasmic space"/>
    <property type="evidence" value="ECO:0007669"/>
    <property type="project" value="TreeGrafter"/>
</dbReference>
<proteinExistence type="inferred from homology"/>
<evidence type="ECO:0000256" key="10">
    <source>
        <dbReference type="ARBA" id="ARBA00023268"/>
    </source>
</evidence>
<evidence type="ECO:0000256" key="5">
    <source>
        <dbReference type="ARBA" id="ARBA00022676"/>
    </source>
</evidence>
<dbReference type="RefSeq" id="WP_017489298.1">
    <property type="nucleotide sequence ID" value="NZ_BAABAG010000003.1"/>
</dbReference>
<protein>
    <submittedName>
        <fullName evidence="17">Membrane peptidoglycan carboxypeptidase</fullName>
    </submittedName>
</protein>
<feature type="region of interest" description="Disordered" evidence="14">
    <location>
        <begin position="682"/>
        <end position="728"/>
    </location>
</feature>
<dbReference type="GO" id="GO:0009002">
    <property type="term" value="F:serine-type D-Ala-D-Ala carboxypeptidase activity"/>
    <property type="evidence" value="ECO:0007669"/>
    <property type="project" value="UniProtKB-EC"/>
</dbReference>
<dbReference type="InterPro" id="IPR001460">
    <property type="entry name" value="PCN-bd_Tpept"/>
</dbReference>
<evidence type="ECO:0000256" key="8">
    <source>
        <dbReference type="ARBA" id="ARBA00022960"/>
    </source>
</evidence>
<feature type="compositionally biased region" description="Basic and acidic residues" evidence="14">
    <location>
        <begin position="701"/>
        <end position="717"/>
    </location>
</feature>
<feature type="domain" description="Glycosyl transferase family 51" evidence="16">
    <location>
        <begin position="78"/>
        <end position="264"/>
    </location>
</feature>
<dbReference type="SUPFAM" id="SSF53955">
    <property type="entry name" value="Lysozyme-like"/>
    <property type="match status" value="1"/>
</dbReference>
<evidence type="ECO:0000256" key="6">
    <source>
        <dbReference type="ARBA" id="ARBA00022679"/>
    </source>
</evidence>
<dbReference type="FunFam" id="1.10.3810.10:FF:000001">
    <property type="entry name" value="Penicillin-binding protein 1A"/>
    <property type="match status" value="1"/>
</dbReference>
<evidence type="ECO:0000256" key="9">
    <source>
        <dbReference type="ARBA" id="ARBA00022984"/>
    </source>
</evidence>
<dbReference type="GO" id="GO:0008658">
    <property type="term" value="F:penicillin binding"/>
    <property type="evidence" value="ECO:0007669"/>
    <property type="project" value="InterPro"/>
</dbReference>
<dbReference type="Proteomes" id="UP000567246">
    <property type="component" value="Unassembled WGS sequence"/>
</dbReference>
<gene>
    <name evidence="17" type="ORF">HDA33_000035</name>
</gene>
<dbReference type="Pfam" id="PF00905">
    <property type="entry name" value="Transpeptidase"/>
    <property type="match status" value="1"/>
</dbReference>
<keyword evidence="7" id="KW-0378">Hydrolase</keyword>
<evidence type="ECO:0000256" key="4">
    <source>
        <dbReference type="ARBA" id="ARBA00022670"/>
    </source>
</evidence>
<evidence type="ECO:0000256" key="7">
    <source>
        <dbReference type="ARBA" id="ARBA00022801"/>
    </source>
</evidence>
<dbReference type="Gene3D" id="3.40.710.10">
    <property type="entry name" value="DD-peptidase/beta-lactamase superfamily"/>
    <property type="match status" value="1"/>
</dbReference>
<reference evidence="17 18" key="1">
    <citation type="submission" date="2020-08" db="EMBL/GenBank/DDBJ databases">
        <title>Sequencing the genomes of 1000 actinobacteria strains.</title>
        <authorList>
            <person name="Klenk H.-P."/>
        </authorList>
    </citation>
    <scope>NUCLEOTIDE SEQUENCE [LARGE SCALE GENOMIC DNA]</scope>
    <source>
        <strain evidence="17 18">DSM 17945</strain>
    </source>
</reference>
<name>A0A7W9MZT4_9MICC</name>
<evidence type="ECO:0000256" key="3">
    <source>
        <dbReference type="ARBA" id="ARBA00022645"/>
    </source>
</evidence>
<keyword evidence="9" id="KW-0573">Peptidoglycan synthesis</keyword>
<dbReference type="GO" id="GO:0008955">
    <property type="term" value="F:peptidoglycan glycosyltransferase activity"/>
    <property type="evidence" value="ECO:0007669"/>
    <property type="project" value="UniProtKB-EC"/>
</dbReference>
<dbReference type="SUPFAM" id="SSF56601">
    <property type="entry name" value="beta-lactamase/transpeptidase-like"/>
    <property type="match status" value="1"/>
</dbReference>
<dbReference type="InterPro" id="IPR001264">
    <property type="entry name" value="Glyco_trans_51"/>
</dbReference>
<dbReference type="GO" id="GO:0009252">
    <property type="term" value="P:peptidoglycan biosynthetic process"/>
    <property type="evidence" value="ECO:0007669"/>
    <property type="project" value="UniProtKB-KW"/>
</dbReference>
<feature type="domain" description="Penicillin-binding protein transpeptidase" evidence="15">
    <location>
        <begin position="370"/>
        <end position="639"/>
    </location>
</feature>
<sequence length="728" mass="78782">MASRTSRRLPEPSSALGRLLAFLGLSALAGLLVAALLLPLAGLTGVAAASGREMLDELPDELPAEPVSVPSRMISEDGEEIAVFYEENRIPVPLDQISEHMRNAIVAVEDERFYEHDGVDARGLIRATVNNATSDSTQGASTLTQQFVNNMLVNVQQIRGDSRLTLSGTKNVSDKVKEIKLAVAVEEQMTKDEILEGYLNIVLFSGRAYGVEAASRYVFGKSAAELESWEAATLAGMVQSPTRFNPARNPEEATERRNLVLGAMEKNGYLTEEEHAEAVAKPMEVVMESRPSGCLYSKFGSYFCDYVERQILADPAFGPDPQSRQALLDRGGLTIRTTIDSELQKAAEENLRKSVPNNESLGAGHALTSVQAGTGNIVTMAQNTEYAIQDELGHTSLNFNVDREWGGGQGFQAGSTLKPFVALTWLRNGNRMVDSVDASRNVYPTGTRFEASCRPGGYTTIGGTWQFKNVIPGMLRQVRVDEGLFWSVNTPTVATAYQMDLCDITSLTTQLGITRALDSSPLQPDDPSFLLGKDSIAPLSLAGAYAAIAADGLYCEPRAILEVTDTMGNQYDVAGPQCDQVVDPKHIAELMPVLRHIGGFNIAEEGAGYEFGGKTGTNDNVSSTWFTGFTTELATAVWTGRYNNLKSMTGETVNGEVRNPFYSTSINGPSWLEYNQLAKEKYPPGELPDWDGPQSEDPGAEGEHPDGTAFHIDDLDRGGPQPQAVPGN</sequence>
<dbReference type="InterPro" id="IPR036950">
    <property type="entry name" value="PBP_transglycosylase"/>
</dbReference>
<comment type="similarity">
    <text evidence="1">In the C-terminal section; belongs to the transpeptidase family.</text>
</comment>
<evidence type="ECO:0000256" key="12">
    <source>
        <dbReference type="ARBA" id="ARBA00034000"/>
    </source>
</evidence>
<comment type="catalytic activity">
    <reaction evidence="12">
        <text>Preferential cleavage: (Ac)2-L-Lys-D-Ala-|-D-Ala. Also transpeptidation of peptidyl-alanyl moieties that are N-acyl substituents of D-alanine.</text>
        <dbReference type="EC" id="3.4.16.4"/>
    </reaction>
</comment>
<dbReference type="Gene3D" id="1.10.3810.10">
    <property type="entry name" value="Biosynthetic peptidoglycan transglycosylase-like"/>
    <property type="match status" value="1"/>
</dbReference>
<evidence type="ECO:0000256" key="11">
    <source>
        <dbReference type="ARBA" id="ARBA00023316"/>
    </source>
</evidence>
<evidence type="ECO:0000256" key="13">
    <source>
        <dbReference type="ARBA" id="ARBA00049902"/>
    </source>
</evidence>
<dbReference type="InterPro" id="IPR023346">
    <property type="entry name" value="Lysozyme-like_dom_sf"/>
</dbReference>
<keyword evidence="8" id="KW-0133">Cell shape</keyword>
<evidence type="ECO:0000313" key="17">
    <source>
        <dbReference type="EMBL" id="MBB5847471.1"/>
    </source>
</evidence>
<dbReference type="Pfam" id="PF00912">
    <property type="entry name" value="Transgly"/>
    <property type="match status" value="1"/>
</dbReference>
<evidence type="ECO:0000313" key="18">
    <source>
        <dbReference type="Proteomes" id="UP000567246"/>
    </source>
</evidence>
<evidence type="ECO:0000256" key="1">
    <source>
        <dbReference type="ARBA" id="ARBA00007090"/>
    </source>
</evidence>
<comment type="caution">
    <text evidence="17">The sequence shown here is derived from an EMBL/GenBank/DDBJ whole genome shotgun (WGS) entry which is preliminary data.</text>
</comment>
<keyword evidence="3 17" id="KW-0121">Carboxypeptidase</keyword>
<evidence type="ECO:0000256" key="2">
    <source>
        <dbReference type="ARBA" id="ARBA00007739"/>
    </source>
</evidence>
<dbReference type="InterPro" id="IPR050396">
    <property type="entry name" value="Glycosyltr_51/Transpeptidase"/>
</dbReference>
<dbReference type="EMBL" id="JACHMW010000001">
    <property type="protein sequence ID" value="MBB5847471.1"/>
    <property type="molecule type" value="Genomic_DNA"/>
</dbReference>
<dbReference type="AlphaFoldDB" id="A0A7W9MZT4"/>
<dbReference type="GO" id="GO:0071555">
    <property type="term" value="P:cell wall organization"/>
    <property type="evidence" value="ECO:0007669"/>
    <property type="project" value="UniProtKB-KW"/>
</dbReference>
<accession>A0A7W9MZT4</accession>
<dbReference type="PANTHER" id="PTHR32282">
    <property type="entry name" value="BINDING PROTEIN TRANSPEPTIDASE, PUTATIVE-RELATED"/>
    <property type="match status" value="1"/>
</dbReference>
<evidence type="ECO:0000256" key="14">
    <source>
        <dbReference type="SAM" id="MobiDB-lite"/>
    </source>
</evidence>
<dbReference type="InterPro" id="IPR012338">
    <property type="entry name" value="Beta-lactam/transpept-like"/>
</dbReference>
<organism evidence="17 18">
    <name type="scientific">Micrococcus endophyticus</name>
    <dbReference type="NCBI Taxonomy" id="455343"/>
    <lineage>
        <taxon>Bacteria</taxon>
        <taxon>Bacillati</taxon>
        <taxon>Actinomycetota</taxon>
        <taxon>Actinomycetes</taxon>
        <taxon>Micrococcales</taxon>
        <taxon>Micrococcaceae</taxon>
        <taxon>Micrococcus</taxon>
    </lineage>
</organism>
<dbReference type="GO" id="GO:0008360">
    <property type="term" value="P:regulation of cell shape"/>
    <property type="evidence" value="ECO:0007669"/>
    <property type="project" value="UniProtKB-KW"/>
</dbReference>
<keyword evidence="5" id="KW-0328">Glycosyltransferase</keyword>
<keyword evidence="10" id="KW-0511">Multifunctional enzyme</keyword>
<keyword evidence="18" id="KW-1185">Reference proteome</keyword>
<keyword evidence="4" id="KW-0645">Protease</keyword>
<comment type="catalytic activity">
    <reaction evidence="13">
        <text>[GlcNAc-(1-&gt;4)-Mur2Ac(oyl-L-Ala-gamma-D-Glu-L-Lys-D-Ala-D-Ala)](n)-di-trans,octa-cis-undecaprenyl diphosphate + beta-D-GlcNAc-(1-&gt;4)-Mur2Ac(oyl-L-Ala-gamma-D-Glu-L-Lys-D-Ala-D-Ala)-di-trans,octa-cis-undecaprenyl diphosphate = [GlcNAc-(1-&gt;4)-Mur2Ac(oyl-L-Ala-gamma-D-Glu-L-Lys-D-Ala-D-Ala)](n+1)-di-trans,octa-cis-undecaprenyl diphosphate + di-trans,octa-cis-undecaprenyl diphosphate + H(+)</text>
        <dbReference type="Rhea" id="RHEA:23708"/>
        <dbReference type="Rhea" id="RHEA-COMP:9602"/>
        <dbReference type="Rhea" id="RHEA-COMP:9603"/>
        <dbReference type="ChEBI" id="CHEBI:15378"/>
        <dbReference type="ChEBI" id="CHEBI:58405"/>
        <dbReference type="ChEBI" id="CHEBI:60033"/>
        <dbReference type="ChEBI" id="CHEBI:78435"/>
        <dbReference type="EC" id="2.4.99.28"/>
    </reaction>
</comment>
<dbReference type="GO" id="GO:0006508">
    <property type="term" value="P:proteolysis"/>
    <property type="evidence" value="ECO:0007669"/>
    <property type="project" value="UniProtKB-KW"/>
</dbReference>
<evidence type="ECO:0000259" key="15">
    <source>
        <dbReference type="Pfam" id="PF00905"/>
    </source>
</evidence>
<keyword evidence="11" id="KW-0961">Cell wall biogenesis/degradation</keyword>
<keyword evidence="6" id="KW-0808">Transferase</keyword>
<comment type="similarity">
    <text evidence="2">In the N-terminal section; belongs to the glycosyltransferase 51 family.</text>
</comment>
<evidence type="ECO:0000259" key="16">
    <source>
        <dbReference type="Pfam" id="PF00912"/>
    </source>
</evidence>